<gene>
    <name evidence="2" type="ORF">L228DRAFT_247975</name>
</gene>
<dbReference type="RefSeq" id="XP_018187865.1">
    <property type="nucleotide sequence ID" value="XM_018332761.1"/>
</dbReference>
<dbReference type="InParanoid" id="A0A165GKR1"/>
<sequence>MLIGKSDRLKQKCKTLRPKESQWSELVGLSTQLLEAVSQMRQAIVEQRAATTGARQNNIERHWAHVQAFKRNILSTTPSPTTIPTPTPTPTATATTTTPTGKLNSRHLETLRRNMVLIFSGPQRNSPAGSENVLDSRKELTARRCRRIRLLSAHSLITWGLVYSSTTWTAKHMGSTVFNSLLEKVESDRIQEWPPIVSQTLNRLKHNEPLLRACPEYDEFLKGQLLVLPCSSKPATHPPGGHNHF</sequence>
<dbReference type="EMBL" id="KV407459">
    <property type="protein sequence ID" value="KZF22310.1"/>
    <property type="molecule type" value="Genomic_DNA"/>
</dbReference>
<dbReference type="GeneID" id="28897898"/>
<proteinExistence type="predicted"/>
<feature type="region of interest" description="Disordered" evidence="1">
    <location>
        <begin position="75"/>
        <end position="103"/>
    </location>
</feature>
<evidence type="ECO:0000313" key="3">
    <source>
        <dbReference type="Proteomes" id="UP000076632"/>
    </source>
</evidence>
<protein>
    <submittedName>
        <fullName evidence="2">Uncharacterized protein</fullName>
    </submittedName>
</protein>
<dbReference type="Proteomes" id="UP000076632">
    <property type="component" value="Unassembled WGS sequence"/>
</dbReference>
<feature type="compositionally biased region" description="Low complexity" evidence="1">
    <location>
        <begin position="90"/>
        <end position="100"/>
    </location>
</feature>
<dbReference type="OrthoDB" id="5422777at2759"/>
<dbReference type="AlphaFoldDB" id="A0A165GKR1"/>
<keyword evidence="3" id="KW-1185">Reference proteome</keyword>
<evidence type="ECO:0000256" key="1">
    <source>
        <dbReference type="SAM" id="MobiDB-lite"/>
    </source>
</evidence>
<dbReference type="STRING" id="1328760.A0A165GKR1"/>
<organism evidence="2 3">
    <name type="scientific">Xylona heveae (strain CBS 132557 / TC161)</name>
    <dbReference type="NCBI Taxonomy" id="1328760"/>
    <lineage>
        <taxon>Eukaryota</taxon>
        <taxon>Fungi</taxon>
        <taxon>Dikarya</taxon>
        <taxon>Ascomycota</taxon>
        <taxon>Pezizomycotina</taxon>
        <taxon>Xylonomycetes</taxon>
        <taxon>Xylonales</taxon>
        <taxon>Xylonaceae</taxon>
        <taxon>Xylona</taxon>
    </lineage>
</organism>
<reference evidence="2 3" key="1">
    <citation type="journal article" date="2016" name="Fungal Biol.">
        <title>The genome of Xylona heveae provides a window into fungal endophytism.</title>
        <authorList>
            <person name="Gazis R."/>
            <person name="Kuo A."/>
            <person name="Riley R."/>
            <person name="LaButti K."/>
            <person name="Lipzen A."/>
            <person name="Lin J."/>
            <person name="Amirebrahimi M."/>
            <person name="Hesse C.N."/>
            <person name="Spatafora J.W."/>
            <person name="Henrissat B."/>
            <person name="Hainaut M."/>
            <person name="Grigoriev I.V."/>
            <person name="Hibbett D.S."/>
        </authorList>
    </citation>
    <scope>NUCLEOTIDE SEQUENCE [LARGE SCALE GENOMIC DNA]</scope>
    <source>
        <strain evidence="2 3">TC161</strain>
    </source>
</reference>
<accession>A0A165GKR1</accession>
<name>A0A165GKR1_XYLHT</name>
<evidence type="ECO:0000313" key="2">
    <source>
        <dbReference type="EMBL" id="KZF22310.1"/>
    </source>
</evidence>